<accession>A0A0P1LAZ0</accession>
<dbReference type="EMBL" id="FAOP01000006">
    <property type="protein sequence ID" value="CUU06923.1"/>
    <property type="molecule type" value="Genomic_DNA"/>
</dbReference>
<accession>A0A0P1LCC5</accession>
<dbReference type="STRING" id="1633631.GCA_001442925_01638"/>
<protein>
    <submittedName>
        <fullName evidence="2">Uncharacterized protein</fullName>
    </submittedName>
</protein>
<dbReference type="Proteomes" id="UP000182200">
    <property type="component" value="Unassembled WGS sequence"/>
</dbReference>
<dbReference type="OrthoDB" id="9793182at2"/>
<accession>A0A0P1LXC2</accession>
<evidence type="ECO:0000313" key="3">
    <source>
        <dbReference type="Proteomes" id="UP000182011"/>
    </source>
</evidence>
<accession>A0A0P1LGG6</accession>
<accession>A0A0P1LY59</accession>
<reference evidence="1 4" key="2">
    <citation type="submission" date="2015-11" db="EMBL/GenBank/DDBJ databases">
        <authorList>
            <person name="Varghese N."/>
        </authorList>
    </citation>
    <scope>NUCLEOTIDE SEQUENCE [LARGE SCALE GENOMIC DNA]</scope>
    <source>
        <strain evidence="1 4">JGI-8</strain>
    </source>
</reference>
<evidence type="ECO:0000313" key="2">
    <source>
        <dbReference type="EMBL" id="CUU06923.1"/>
    </source>
</evidence>
<dbReference type="RefSeq" id="WP_047134352.1">
    <property type="nucleotide sequence ID" value="NZ_CZVI01000003.1"/>
</dbReference>
<sequence>MSALFKLKLFIILFFLSYSNAQSLLDNKIYQVHKLRDFIRSEDFKTLKEKLGDVCTIDLIYKKSLVLCNYDIEDALLVCGFATLDHKVIKFKIPILGLKIPIILTSESDEKFKKRISNLPSKILSDTIDDRDKLQHFFFSAYIAYKNAGKKTADKIGILIEEGEKIGLSLVRDERDIIANRLGQNFGFLLHKNPYLLPSRFFTKDSIEKDLYFLLKSKRKF</sequence>
<keyword evidence="4" id="KW-1185">Reference proteome</keyword>
<accession>A0A0P1LX10</accession>
<gene>
    <name evidence="2" type="ORF">JGI4_01643</name>
    <name evidence="1" type="ORF">JGI8_00383</name>
</gene>
<name>A0A0P1LY59_9BACT</name>
<accession>A0A0P1LUL4</accession>
<accession>A0A0P1MYX6</accession>
<accession>A0A0P1M3E5</accession>
<reference evidence="2 3" key="1">
    <citation type="submission" date="2015-11" db="EMBL/GenBank/DDBJ databases">
        <authorList>
            <person name="Zhang Y."/>
            <person name="Guo Z."/>
        </authorList>
    </citation>
    <scope>NUCLEOTIDE SEQUENCE [LARGE SCALE GENOMIC DNA]</scope>
    <source>
        <strain evidence="2">JGI-4</strain>
    </source>
</reference>
<dbReference type="EMBL" id="CZVI01000003">
    <property type="protein sequence ID" value="CUS80182.1"/>
    <property type="molecule type" value="Genomic_DNA"/>
</dbReference>
<dbReference type="AlphaFoldDB" id="A0A0P1LY59"/>
<accession>A0A0S4N7R5</accession>
<accession>A0A0P1MH90</accession>
<organism evidence="2 3">
    <name type="scientific">Candidatus Kryptonium thompsonii</name>
    <dbReference type="NCBI Taxonomy" id="1633631"/>
    <lineage>
        <taxon>Bacteria</taxon>
        <taxon>Pseudomonadati</taxon>
        <taxon>Candidatus Kryptoniota</taxon>
        <taxon>Candidatus Kryptonium</taxon>
    </lineage>
</organism>
<proteinExistence type="predicted"/>
<dbReference type="Proteomes" id="UP000182011">
    <property type="component" value="Unassembled WGS sequence"/>
</dbReference>
<evidence type="ECO:0000313" key="4">
    <source>
        <dbReference type="Proteomes" id="UP000182200"/>
    </source>
</evidence>
<accession>A0A0P1MKY4</accession>
<evidence type="ECO:0000313" key="1">
    <source>
        <dbReference type="EMBL" id="CUS80182.1"/>
    </source>
</evidence>
<accession>A0A0P1P5C9</accession>